<evidence type="ECO:0000259" key="2">
    <source>
        <dbReference type="SMART" id="SM00460"/>
    </source>
</evidence>
<dbReference type="PANTHER" id="PTHR42736">
    <property type="entry name" value="PROTEIN-GLUTAMINE GAMMA-GLUTAMYLTRANSFERASE"/>
    <property type="match status" value="1"/>
</dbReference>
<dbReference type="InterPro" id="IPR038765">
    <property type="entry name" value="Papain-like_cys_pep_sf"/>
</dbReference>
<organism evidence="3 4">
    <name type="scientific">Arenimonas metalli CF5-1</name>
    <dbReference type="NCBI Taxonomy" id="1384056"/>
    <lineage>
        <taxon>Bacteria</taxon>
        <taxon>Pseudomonadati</taxon>
        <taxon>Pseudomonadota</taxon>
        <taxon>Gammaproteobacteria</taxon>
        <taxon>Lysobacterales</taxon>
        <taxon>Lysobacteraceae</taxon>
        <taxon>Arenimonas</taxon>
    </lineage>
</organism>
<dbReference type="Pfam" id="PF13559">
    <property type="entry name" value="DUF4129"/>
    <property type="match status" value="1"/>
</dbReference>
<dbReference type="AlphaFoldDB" id="A0A091BT39"/>
<evidence type="ECO:0000256" key="1">
    <source>
        <dbReference type="SAM" id="Phobius"/>
    </source>
</evidence>
<reference evidence="3 4" key="1">
    <citation type="submission" date="2013-09" db="EMBL/GenBank/DDBJ databases">
        <title>Genome sequencing of Arenimonas metalli.</title>
        <authorList>
            <person name="Chen F."/>
            <person name="Wang G."/>
        </authorList>
    </citation>
    <scope>NUCLEOTIDE SEQUENCE [LARGE SCALE GENOMIC DNA]</scope>
    <source>
        <strain evidence="3 4">CF5-1</strain>
    </source>
</reference>
<dbReference type="InterPro" id="IPR021878">
    <property type="entry name" value="TgpA_N"/>
</dbReference>
<dbReference type="InterPro" id="IPR025403">
    <property type="entry name" value="TgpA-like_C"/>
</dbReference>
<proteinExistence type="predicted"/>
<keyword evidence="4" id="KW-1185">Reference proteome</keyword>
<dbReference type="SUPFAM" id="SSF54001">
    <property type="entry name" value="Cysteine proteinases"/>
    <property type="match status" value="1"/>
</dbReference>
<dbReference type="Gene3D" id="3.10.620.30">
    <property type="match status" value="1"/>
</dbReference>
<dbReference type="InterPro" id="IPR002931">
    <property type="entry name" value="Transglutaminase-like"/>
</dbReference>
<comment type="caution">
    <text evidence="3">The sequence shown here is derived from an EMBL/GenBank/DDBJ whole genome shotgun (WGS) entry which is preliminary data.</text>
</comment>
<feature type="transmembrane region" description="Helical" evidence="1">
    <location>
        <begin position="96"/>
        <end position="112"/>
    </location>
</feature>
<gene>
    <name evidence="3" type="ORF">N787_08040</name>
</gene>
<feature type="transmembrane region" description="Helical" evidence="1">
    <location>
        <begin position="532"/>
        <end position="551"/>
    </location>
</feature>
<dbReference type="eggNOG" id="COG1305">
    <property type="taxonomic scope" value="Bacteria"/>
</dbReference>
<evidence type="ECO:0000313" key="3">
    <source>
        <dbReference type="EMBL" id="KFN47500.1"/>
    </source>
</evidence>
<dbReference type="PATRIC" id="fig|1384056.3.peg.466"/>
<protein>
    <recommendedName>
        <fullName evidence="2">Transglutaminase-like domain-containing protein</fullName>
    </recommendedName>
</protein>
<dbReference type="PANTHER" id="PTHR42736:SF1">
    <property type="entry name" value="PROTEIN-GLUTAMINE GAMMA-GLUTAMYLTRANSFERASE"/>
    <property type="match status" value="1"/>
</dbReference>
<dbReference type="Pfam" id="PF01841">
    <property type="entry name" value="Transglut_core"/>
    <property type="match status" value="1"/>
</dbReference>
<name>A0A091BT39_9GAMM</name>
<dbReference type="EMBL" id="AVCK01000009">
    <property type="protein sequence ID" value="KFN47500.1"/>
    <property type="molecule type" value="Genomic_DNA"/>
</dbReference>
<keyword evidence="1" id="KW-1133">Transmembrane helix</keyword>
<accession>A0A091BT39</accession>
<feature type="transmembrane region" description="Helical" evidence="1">
    <location>
        <begin position="157"/>
        <end position="175"/>
    </location>
</feature>
<dbReference type="SMART" id="SM00460">
    <property type="entry name" value="TGc"/>
    <property type="match status" value="1"/>
</dbReference>
<sequence length="647" mass="70176">MSPSLRRWCLAAAMACLVPLLLQVRGELALGLLVLAAIGIAVPRAWPTALRLLMVLLVIGYVLASHNFSIGRDTGCALLAAMLVLKTFETRDLRDARSLLGFSLFAPFAAFLQDQGPVTMALAIPAVGLLLLSLSVLAEQRPGAPAPAFDGRRAKLAAAAIGLSLPLALAGFWLFPRLGSPLWGMPENAVGRGGLSDSMTPDQWMETFASDEPAMRVRFPGGAPGASDLYWRAQVLWAFDGRTWSRGDVRVPGRPPPIRPRSPTLRYEVSLEPNERRYLPVLDTTLAAPEGSDLGSDLSVQSDRPVIGLLRYEAVAAVRAEVGVQLDPREERAALSLPAGLNPRTRALSAQWRAEAAGDDEAVVRRALAWIGNEFSYSLSVPPSGRDAVDDFLFETQVGFCQHYSSAFATLMRGAGIPSRVVIGYVGGYRNPYGDYWMVSGRDAHAWNEVWLDGRGWVRVDPTAAVAPSRILDTIDDQLRARSLLPEAFMPLRDFGDWMRRGWNDFVLGFNAARQASLLRPLGIDQASAGQLGAAFAVGAGLALAITLWVVMRGRPTPRHPVDAAWLALVRRMRRAGVAKAVHEAPLAFGARLAAALPGQADRIAMLSRRYADWRYAPARPTPDEEAQLARDLRAFRPTPARPGATP</sequence>
<keyword evidence="1" id="KW-0812">Transmembrane</keyword>
<feature type="transmembrane region" description="Helical" evidence="1">
    <location>
        <begin position="118"/>
        <end position="137"/>
    </location>
</feature>
<feature type="transmembrane region" description="Helical" evidence="1">
    <location>
        <begin position="46"/>
        <end position="64"/>
    </location>
</feature>
<evidence type="ECO:0000313" key="4">
    <source>
        <dbReference type="Proteomes" id="UP000029393"/>
    </source>
</evidence>
<dbReference type="Proteomes" id="UP000029393">
    <property type="component" value="Unassembled WGS sequence"/>
</dbReference>
<keyword evidence="1" id="KW-0472">Membrane</keyword>
<feature type="domain" description="Transglutaminase-like" evidence="2">
    <location>
        <begin position="393"/>
        <end position="464"/>
    </location>
</feature>
<dbReference type="Pfam" id="PF11992">
    <property type="entry name" value="TgpA_N"/>
    <property type="match status" value="1"/>
</dbReference>
<dbReference type="STRING" id="1384056.N787_08040"/>
<dbReference type="InterPro" id="IPR052901">
    <property type="entry name" value="Bact_TGase-like"/>
</dbReference>